<dbReference type="GO" id="GO:0006355">
    <property type="term" value="P:regulation of DNA-templated transcription"/>
    <property type="evidence" value="ECO:0007669"/>
    <property type="project" value="InterPro"/>
</dbReference>
<evidence type="ECO:0000256" key="2">
    <source>
        <dbReference type="ARBA" id="ARBA00016989"/>
    </source>
</evidence>
<dbReference type="InterPro" id="IPR008648">
    <property type="entry name" value="ICP27-like"/>
</dbReference>
<feature type="compositionally biased region" description="Polar residues" evidence="7">
    <location>
        <begin position="644"/>
        <end position="653"/>
    </location>
</feature>
<keyword evidence="3" id="KW-0920">Virion tegument</keyword>
<accession>A0A075CYF6</accession>
<dbReference type="Proteomes" id="UP000152474">
    <property type="component" value="Segment"/>
</dbReference>
<feature type="compositionally biased region" description="Acidic residues" evidence="7">
    <location>
        <begin position="793"/>
        <end position="806"/>
    </location>
</feature>
<comment type="subcellular location">
    <subcellularLocation>
        <location evidence="1">Virion tegument</location>
    </subcellularLocation>
</comment>
<evidence type="ECO:0000256" key="3">
    <source>
        <dbReference type="ARBA" id="ARBA00022580"/>
    </source>
</evidence>
<evidence type="ECO:0000256" key="1">
    <source>
        <dbReference type="ARBA" id="ARBA00004535"/>
    </source>
</evidence>
<feature type="compositionally biased region" description="Basic and acidic residues" evidence="7">
    <location>
        <begin position="625"/>
        <end position="636"/>
    </location>
</feature>
<evidence type="ECO:0000256" key="6">
    <source>
        <dbReference type="ARBA" id="ARBA00023200"/>
    </source>
</evidence>
<name>A0A075CYF6_9BETA</name>
<evidence type="ECO:0000256" key="4">
    <source>
        <dbReference type="ARBA" id="ARBA00023015"/>
    </source>
</evidence>
<keyword evidence="5" id="KW-0804">Transcription</keyword>
<feature type="compositionally biased region" description="Acidic residues" evidence="7">
    <location>
        <begin position="766"/>
        <end position="777"/>
    </location>
</feature>
<evidence type="ECO:0000313" key="8">
    <source>
        <dbReference type="EMBL" id="AHC02835.1"/>
    </source>
</evidence>
<feature type="compositionally biased region" description="Basic and acidic residues" evidence="7">
    <location>
        <begin position="739"/>
        <end position="759"/>
    </location>
</feature>
<feature type="region of interest" description="Disordered" evidence="7">
    <location>
        <begin position="464"/>
        <end position="806"/>
    </location>
</feature>
<organism evidence="8 9">
    <name type="scientific">Elephant endotheliotropic herpesvirus 5</name>
    <dbReference type="NCBI Taxonomy" id="768738"/>
    <lineage>
        <taxon>Viruses</taxon>
        <taxon>Duplodnaviria</taxon>
        <taxon>Heunggongvirae</taxon>
        <taxon>Peploviricota</taxon>
        <taxon>Herviviricetes</taxon>
        <taxon>Herpesvirales</taxon>
        <taxon>Orthoherpesviridae</taxon>
        <taxon>Betaherpesvirinae</taxon>
        <taxon>Proboscivirus</taxon>
    </lineage>
</organism>
<sequence length="806" mass="89364">MIRGGHGGRRARQHLDDSVQLHPEDNMFDTPITSRVPYNDLRNTLGRHDSYGHGGRAHHGRYYGRRASRATNYPYNRHEGGSVRRIVSPKHKTVQGNTVKYDLKSCIEANQLDDLSPGDIEKLQRLLDRKKSREQQRQHQQQNMSMYSGMMDHGRRPPILPYVGRVPDVKRLLTENRFARLVDLVVPLDVLSGTDFVKHVHAQFENVSREEMDELVLARTVAINSAPSLLSILLMVEETCSYFAGLDRLNIPVNPYDPYSSTLSALKHATFSKLNVAKLSCMMSEGERTPASSAYDFLKKIASGNGTTVKSFSRSVDSTVAPFPAATKPVVPEISDIREFDFEIFKHPFQVVICYLATIEKIVSEIKGHRAPGTVGSHINNKDRSRYIKDYDTQGILKRFQDGCIINLVKQGFCEHVCNDNACKRRGRYALSVPHNLGMIFCPPTESSAVDDMDMYFERNRQQPMRSVSFDDSRSATSSVDSSCSTGSHKPLTPTEGGGMPDFHDANNASSNCGGGGPSKFSDRRVSYKQHRRRSTKHISPLDRPSDNSHYHQRHRQNGDRRSSRGAGSSSSVDNGATGPRLSPSAKYPSDSKNGGNGRRHSHQNGDDCVPHSPVTTPPPPEVFSPERHSSEERVPRLHKSPLVRSTSANSGSSKRRSFADSPPRMDSDEDESDSSSSSTTIVNKEDRFKRSGSKSATPSSSPLKPPSSVAETVIRASPGRSVTHRDHDGSENEDESENSVKTKPKESTGQSDRFESGEKSPTFIETDDESDDEDDQMSITSYDHSESSSSESDSDGEAGESDMTL</sequence>
<dbReference type="RefSeq" id="YP_009052022.1">
    <property type="nucleotide sequence ID" value="NC_024696.1"/>
</dbReference>
<keyword evidence="3" id="KW-0946">Virion</keyword>
<dbReference type="OrthoDB" id="10539at10239"/>
<protein>
    <recommendedName>
        <fullName evidence="2">mRNA export factor ICP27 homolog</fullName>
    </recommendedName>
</protein>
<gene>
    <name evidence="8" type="primary">U42</name>
</gene>
<feature type="compositionally biased region" description="Basic residues" evidence="7">
    <location>
        <begin position="527"/>
        <end position="537"/>
    </location>
</feature>
<feature type="compositionally biased region" description="Basic and acidic residues" evidence="7">
    <location>
        <begin position="540"/>
        <end position="550"/>
    </location>
</feature>
<dbReference type="GeneID" id="20098472"/>
<evidence type="ECO:0000256" key="5">
    <source>
        <dbReference type="ARBA" id="ARBA00023163"/>
    </source>
</evidence>
<dbReference type="GO" id="GO:0019033">
    <property type="term" value="C:viral tegument"/>
    <property type="evidence" value="ECO:0007669"/>
    <property type="project" value="UniProtKB-SubCell"/>
</dbReference>
<keyword evidence="6" id="KW-1035">Host cytoplasm</keyword>
<evidence type="ECO:0000256" key="7">
    <source>
        <dbReference type="SAM" id="MobiDB-lite"/>
    </source>
</evidence>
<feature type="compositionally biased region" description="Low complexity" evidence="7">
    <location>
        <begin position="694"/>
        <end position="709"/>
    </location>
</feature>
<dbReference type="Pfam" id="PF05459">
    <property type="entry name" value="Herpes_UL69"/>
    <property type="match status" value="1"/>
</dbReference>
<keyword evidence="9" id="KW-1185">Reference proteome</keyword>
<proteinExistence type="predicted"/>
<keyword evidence="4" id="KW-0805">Transcription regulation</keyword>
<reference evidence="8 9" key="1">
    <citation type="submission" date="2013-11" db="EMBL/GenBank/DDBJ databases">
        <title>Genome sequence of elephant endotheliotropic herpesvirus 5.</title>
        <authorList>
            <person name="Wilkie G.S."/>
            <person name="Davison A.J."/>
            <person name="Denk D."/>
            <person name="Kerr K."/>
            <person name="Redrobe S."/>
            <person name="Steinbach F."/>
            <person name="Dastjerdi A."/>
        </authorList>
    </citation>
    <scope>NUCLEOTIDE SEQUENCE [LARGE SCALE GENOMIC DNA]</scope>
    <source>
        <strain evidence="8 9">Vijay</strain>
    </source>
</reference>
<feature type="compositionally biased region" description="Low complexity" evidence="7">
    <location>
        <begin position="475"/>
        <end position="488"/>
    </location>
</feature>
<dbReference type="KEGG" id="vg:20098472"/>
<evidence type="ECO:0000313" key="9">
    <source>
        <dbReference type="Proteomes" id="UP000152474"/>
    </source>
</evidence>
<dbReference type="EMBL" id="KF921519">
    <property type="protein sequence ID" value="AHC02835.1"/>
    <property type="molecule type" value="Genomic_DNA"/>
</dbReference>